<dbReference type="AlphaFoldDB" id="A0A1H7G6J4"/>
<gene>
    <name evidence="9" type="ORF">SAMN05216262_10144</name>
</gene>
<keyword evidence="5 8" id="KW-0812">Transmembrane</keyword>
<sequence>MALSKQKARWLMAQKGFLDMLPLNLAVLPWGILCGSLAIQRDFSVLEAILMPLIVFAGSVQLVSIELIANQTSLLTVLFTSFIISSRHFLYGLALRDKLKKLPSKWRYGIGFLLTDELFALSGHRKACVGQLRLIYALVAGGSFYIFWLLWNIVGVVAGSYLPDLTHLGLDFAIAVTFIALVIPSIINLPVLVTVLCAGVLSVLFKLLQFELDLVAAALIAMYGGYLTDRWLQRRADKNGNVVDKNKTKQGIS</sequence>
<dbReference type="PANTHER" id="PTHR34979">
    <property type="entry name" value="INNER MEMBRANE PROTEIN YGAZ"/>
    <property type="match status" value="1"/>
</dbReference>
<dbReference type="EMBL" id="FOBI01000001">
    <property type="protein sequence ID" value="SEK31375.1"/>
    <property type="molecule type" value="Genomic_DNA"/>
</dbReference>
<evidence type="ECO:0000256" key="6">
    <source>
        <dbReference type="ARBA" id="ARBA00022989"/>
    </source>
</evidence>
<evidence type="ECO:0000256" key="8">
    <source>
        <dbReference type="SAM" id="Phobius"/>
    </source>
</evidence>
<proteinExistence type="inferred from homology"/>
<keyword evidence="4" id="KW-1003">Cell membrane</keyword>
<dbReference type="InterPro" id="IPR011606">
    <property type="entry name" value="Brnchd-chn_aa_trnsp_permease"/>
</dbReference>
<dbReference type="PANTHER" id="PTHR34979:SF1">
    <property type="entry name" value="INNER MEMBRANE PROTEIN YGAZ"/>
    <property type="match status" value="1"/>
</dbReference>
<dbReference type="OrthoDB" id="3177005at2"/>
<keyword evidence="7 8" id="KW-0472">Membrane</keyword>
<dbReference type="Proteomes" id="UP000199297">
    <property type="component" value="Unassembled WGS sequence"/>
</dbReference>
<protein>
    <submittedName>
        <fullName evidence="9">4-azaleucine resistance probable transporter AzlC</fullName>
    </submittedName>
</protein>
<comment type="similarity">
    <text evidence="2">Belongs to the AzlC family.</text>
</comment>
<evidence type="ECO:0000256" key="7">
    <source>
        <dbReference type="ARBA" id="ARBA00023136"/>
    </source>
</evidence>
<evidence type="ECO:0000256" key="4">
    <source>
        <dbReference type="ARBA" id="ARBA00022475"/>
    </source>
</evidence>
<evidence type="ECO:0000256" key="5">
    <source>
        <dbReference type="ARBA" id="ARBA00022692"/>
    </source>
</evidence>
<keyword evidence="10" id="KW-1185">Reference proteome</keyword>
<dbReference type="GO" id="GO:0005886">
    <property type="term" value="C:plasma membrane"/>
    <property type="evidence" value="ECO:0007669"/>
    <property type="project" value="UniProtKB-SubCell"/>
</dbReference>
<feature type="transmembrane region" description="Helical" evidence="8">
    <location>
        <begin position="165"/>
        <end position="183"/>
    </location>
</feature>
<keyword evidence="3" id="KW-0813">Transport</keyword>
<evidence type="ECO:0000256" key="1">
    <source>
        <dbReference type="ARBA" id="ARBA00004651"/>
    </source>
</evidence>
<evidence type="ECO:0000256" key="3">
    <source>
        <dbReference type="ARBA" id="ARBA00022448"/>
    </source>
</evidence>
<name>A0A1H7G6J4_9GAMM</name>
<evidence type="ECO:0000313" key="10">
    <source>
        <dbReference type="Proteomes" id="UP000199297"/>
    </source>
</evidence>
<feature type="transmembrane region" description="Helical" evidence="8">
    <location>
        <begin position="45"/>
        <end position="63"/>
    </location>
</feature>
<keyword evidence="6 8" id="KW-1133">Transmembrane helix</keyword>
<accession>A0A1H7G6J4</accession>
<feature type="transmembrane region" description="Helical" evidence="8">
    <location>
        <begin position="75"/>
        <end position="94"/>
    </location>
</feature>
<dbReference type="STRING" id="641665.GCA_002104455_00658"/>
<evidence type="ECO:0000313" key="9">
    <source>
        <dbReference type="EMBL" id="SEK31375.1"/>
    </source>
</evidence>
<comment type="subcellular location">
    <subcellularLocation>
        <location evidence="1">Cell membrane</location>
        <topology evidence="1">Multi-pass membrane protein</topology>
    </subcellularLocation>
</comment>
<feature type="transmembrane region" description="Helical" evidence="8">
    <location>
        <begin position="134"/>
        <end position="153"/>
    </location>
</feature>
<dbReference type="RefSeq" id="WP_085283166.1">
    <property type="nucleotide sequence ID" value="NZ_FOBI01000001.1"/>
</dbReference>
<organism evidence="9 10">
    <name type="scientific">Colwellia chukchiensis</name>
    <dbReference type="NCBI Taxonomy" id="641665"/>
    <lineage>
        <taxon>Bacteria</taxon>
        <taxon>Pseudomonadati</taxon>
        <taxon>Pseudomonadota</taxon>
        <taxon>Gammaproteobacteria</taxon>
        <taxon>Alteromonadales</taxon>
        <taxon>Colwelliaceae</taxon>
        <taxon>Colwellia</taxon>
    </lineage>
</organism>
<evidence type="ECO:0000256" key="2">
    <source>
        <dbReference type="ARBA" id="ARBA00010735"/>
    </source>
</evidence>
<reference evidence="10" key="1">
    <citation type="submission" date="2016-10" db="EMBL/GenBank/DDBJ databases">
        <authorList>
            <person name="Varghese N."/>
            <person name="Submissions S."/>
        </authorList>
    </citation>
    <scope>NUCLEOTIDE SEQUENCE [LARGE SCALE GENOMIC DNA]</scope>
    <source>
        <strain evidence="10">CGMCC 1.9127</strain>
    </source>
</reference>
<dbReference type="GO" id="GO:1903785">
    <property type="term" value="P:L-valine transmembrane transport"/>
    <property type="evidence" value="ECO:0007669"/>
    <property type="project" value="TreeGrafter"/>
</dbReference>
<dbReference type="Pfam" id="PF03591">
    <property type="entry name" value="AzlC"/>
    <property type="match status" value="1"/>
</dbReference>
<feature type="transmembrane region" description="Helical" evidence="8">
    <location>
        <begin position="21"/>
        <end position="39"/>
    </location>
</feature>